<proteinExistence type="predicted"/>
<dbReference type="EnsemblMetazoa" id="MDOA008626-RB">
    <property type="protein sequence ID" value="MDOA008626-PB"/>
    <property type="gene ID" value="MDOA008626"/>
</dbReference>
<name>A0A1I8MUQ3_MUSDO</name>
<accession>A0A1I8MUQ3</accession>
<feature type="region of interest" description="Disordered" evidence="1">
    <location>
        <begin position="101"/>
        <end position="196"/>
    </location>
</feature>
<evidence type="ECO:0000313" key="2">
    <source>
        <dbReference type="EnsemblMetazoa" id="MDOA008626-PB"/>
    </source>
</evidence>
<organism evidence="2">
    <name type="scientific">Musca domestica</name>
    <name type="common">House fly</name>
    <dbReference type="NCBI Taxonomy" id="7370"/>
    <lineage>
        <taxon>Eukaryota</taxon>
        <taxon>Metazoa</taxon>
        <taxon>Ecdysozoa</taxon>
        <taxon>Arthropoda</taxon>
        <taxon>Hexapoda</taxon>
        <taxon>Insecta</taxon>
        <taxon>Pterygota</taxon>
        <taxon>Neoptera</taxon>
        <taxon>Endopterygota</taxon>
        <taxon>Diptera</taxon>
        <taxon>Brachycera</taxon>
        <taxon>Muscomorpha</taxon>
        <taxon>Muscoidea</taxon>
        <taxon>Muscidae</taxon>
        <taxon>Musca</taxon>
    </lineage>
</organism>
<dbReference type="VEuPathDB" id="VectorBase:MDOMA2_006794"/>
<feature type="compositionally biased region" description="Basic and acidic residues" evidence="1">
    <location>
        <begin position="140"/>
        <end position="151"/>
    </location>
</feature>
<protein>
    <submittedName>
        <fullName evidence="2">Uncharacterized protein</fullName>
    </submittedName>
</protein>
<dbReference type="VEuPathDB" id="VectorBase:MDOA008626"/>
<dbReference type="STRING" id="7370.A0A1I8MUQ3"/>
<reference evidence="2" key="1">
    <citation type="submission" date="2020-05" db="UniProtKB">
        <authorList>
            <consortium name="EnsemblMetazoa"/>
        </authorList>
    </citation>
    <scope>IDENTIFICATION</scope>
    <source>
        <strain evidence="2">Aabys</strain>
    </source>
</reference>
<dbReference type="eggNOG" id="KOG3595">
    <property type="taxonomic scope" value="Eukaryota"/>
</dbReference>
<feature type="compositionally biased region" description="Basic residues" evidence="1">
    <location>
        <begin position="184"/>
        <end position="196"/>
    </location>
</feature>
<dbReference type="AlphaFoldDB" id="A0A1I8MUQ3"/>
<sequence>MDLLLISDTFSIPEGESVGATAMPGIMDDNRILWLKCTIANLLGVYEPEFVNAVIYDNMNDFKSFLEDKYSKNEDINKVVVYMWRTFYDKLVEEEITVLEEVEPEQPTEPEKKDKKGKKGKKGGQPPGKEAKASAQSKGPKKDSGRERGGGDDFDAGIDTGVDSAGDDIGAESVKSSALSGSKKSGKGKGRKKKRKTIQAPVPVYVEVKKIIPTFVKTPILHCHFGELSCTQFDNNIKYVYMIRKEVNGIPFYSDINACFAEMPQYFIFGTVRGELIKSMSQDVEMIFKKAIELQFREPKLIEGKHMDNYESQTAPEVGAETTEVKDTAPGLLELAKPSEFRLKALKQKSIAEDAIYLKCTDSEES</sequence>
<evidence type="ECO:0000256" key="1">
    <source>
        <dbReference type="SAM" id="MobiDB-lite"/>
    </source>
</evidence>